<dbReference type="AlphaFoldDB" id="A0A9P0GIR0"/>
<proteinExistence type="predicted"/>
<dbReference type="EMBL" id="OV651818">
    <property type="protein sequence ID" value="CAH1112252.1"/>
    <property type="molecule type" value="Genomic_DNA"/>
</dbReference>
<dbReference type="GO" id="GO:0008061">
    <property type="term" value="F:chitin binding"/>
    <property type="evidence" value="ECO:0007669"/>
    <property type="project" value="InterPro"/>
</dbReference>
<evidence type="ECO:0000259" key="2">
    <source>
        <dbReference type="PROSITE" id="PS50940"/>
    </source>
</evidence>
<dbReference type="SMART" id="SM00494">
    <property type="entry name" value="ChtBD2"/>
    <property type="match status" value="1"/>
</dbReference>
<dbReference type="InterPro" id="IPR002557">
    <property type="entry name" value="Chitin-bd_dom"/>
</dbReference>
<dbReference type="Pfam" id="PF01607">
    <property type="entry name" value="CBM_14"/>
    <property type="match status" value="1"/>
</dbReference>
<reference evidence="3" key="1">
    <citation type="submission" date="2022-01" db="EMBL/GenBank/DDBJ databases">
        <authorList>
            <person name="King R."/>
        </authorList>
    </citation>
    <scope>NUCLEOTIDE SEQUENCE</scope>
</reference>
<dbReference type="InterPro" id="IPR036508">
    <property type="entry name" value="Chitin-bd_dom_sf"/>
</dbReference>
<organism evidence="3 4">
    <name type="scientific">Psylliodes chrysocephalus</name>
    <dbReference type="NCBI Taxonomy" id="3402493"/>
    <lineage>
        <taxon>Eukaryota</taxon>
        <taxon>Metazoa</taxon>
        <taxon>Ecdysozoa</taxon>
        <taxon>Arthropoda</taxon>
        <taxon>Hexapoda</taxon>
        <taxon>Insecta</taxon>
        <taxon>Pterygota</taxon>
        <taxon>Neoptera</taxon>
        <taxon>Endopterygota</taxon>
        <taxon>Coleoptera</taxon>
        <taxon>Polyphaga</taxon>
        <taxon>Cucujiformia</taxon>
        <taxon>Chrysomeloidea</taxon>
        <taxon>Chrysomelidae</taxon>
        <taxon>Galerucinae</taxon>
        <taxon>Alticini</taxon>
        <taxon>Psylliodes</taxon>
    </lineage>
</organism>
<dbReference type="OrthoDB" id="6407151at2759"/>
<dbReference type="InterPro" id="IPR052976">
    <property type="entry name" value="Scoloptoxin-like"/>
</dbReference>
<gene>
    <name evidence="3" type="ORF">PSYICH_LOCUS12068</name>
</gene>
<evidence type="ECO:0000313" key="3">
    <source>
        <dbReference type="EMBL" id="CAH1112252.1"/>
    </source>
</evidence>
<dbReference type="PANTHER" id="PTHR22933:SF43">
    <property type="entry name" value="LP10131P"/>
    <property type="match status" value="1"/>
</dbReference>
<name>A0A9P0GIR0_9CUCU</name>
<dbReference type="SUPFAM" id="SSF57625">
    <property type="entry name" value="Invertebrate chitin-binding proteins"/>
    <property type="match status" value="1"/>
</dbReference>
<keyword evidence="4" id="KW-1185">Reference proteome</keyword>
<feature type="region of interest" description="Disordered" evidence="1">
    <location>
        <begin position="259"/>
        <end position="281"/>
    </location>
</feature>
<evidence type="ECO:0000313" key="4">
    <source>
        <dbReference type="Proteomes" id="UP001153636"/>
    </source>
</evidence>
<dbReference type="PANTHER" id="PTHR22933">
    <property type="entry name" value="FI18007P1-RELATED"/>
    <property type="match status" value="1"/>
</dbReference>
<sequence length="281" mass="32713">MICRDSIKTVSLLPKKNRMMTLVKLMMIGKILKAKFDMMLKLYTAGIQTKIFFVLLSILALQKIKFFMDLKKHEPHKAIYYEHAQHDHHYDDASWGHEEETIQIKLRLDRTNIFDNFVWGIWLMPEHLPPPSLLTLPSNATSIRTDISDSFHCEGREYGYYADVENDCQLFHVCLPVTYSDGRNQTFRWSFICPEETIFNQEMFTCTRADEAIDCTESPRFYELNRNFGSEEVIGEAVEPPLPQSTDVHYLEEATAVPEVPQGLGRNLSRRGGNKREQRKL</sequence>
<feature type="domain" description="Chitin-binding type-2" evidence="2">
    <location>
        <begin position="150"/>
        <end position="217"/>
    </location>
</feature>
<evidence type="ECO:0000256" key="1">
    <source>
        <dbReference type="SAM" id="MobiDB-lite"/>
    </source>
</evidence>
<protein>
    <recommendedName>
        <fullName evidence="2">Chitin-binding type-2 domain-containing protein</fullName>
    </recommendedName>
</protein>
<dbReference type="Gene3D" id="2.170.140.10">
    <property type="entry name" value="Chitin binding domain"/>
    <property type="match status" value="1"/>
</dbReference>
<accession>A0A9P0GIR0</accession>
<dbReference type="GO" id="GO:0005576">
    <property type="term" value="C:extracellular region"/>
    <property type="evidence" value="ECO:0007669"/>
    <property type="project" value="InterPro"/>
</dbReference>
<dbReference type="Proteomes" id="UP001153636">
    <property type="component" value="Chromosome 6"/>
</dbReference>
<dbReference type="PROSITE" id="PS50940">
    <property type="entry name" value="CHIT_BIND_II"/>
    <property type="match status" value="1"/>
</dbReference>